<dbReference type="Gene3D" id="3.20.20.20">
    <property type="entry name" value="Dihydropteroate synthase-like"/>
    <property type="match status" value="1"/>
</dbReference>
<feature type="domain" description="IspG C-terminal" evidence="9">
    <location>
        <begin position="266"/>
        <end position="353"/>
    </location>
</feature>
<sequence>MKFESPITRRKSRQIWVGNVPVGGDAPIAVQSMTNTDTLDVAATVKQVTQLQEAGADIVRVSVPTLDAAETFAKIRQEVNVPLVADIHFDYKIALKVAELGVDCLRINPGNIGREDRIRAVISAARDSGVPIRIGVNAGSLEKDLQKKYGEPTPDALVESAMRHIDILDRYDFQDYKISLKASDVFMTVAAYRKIASQIEQPLHLGITEAGGFRSGTVKSAVGLGMLLMDGIGDTIRVSLAADPVQEIKVGFDILKSLKLRAKGINFIACPSCSRQNFDVVQTMNDLEARLDDVTTPLDVAIIGCIVNGPGEAKEVDIGLTGGSPANLLYVDGVPDHKLQNESLVDNLERTIRAKIALKEASDATQQSDRIIVKG</sequence>
<dbReference type="PIRSF" id="PIRSF004640">
    <property type="entry name" value="IspG"/>
    <property type="match status" value="1"/>
</dbReference>
<name>A0ABY6N6U7_9ALTE</name>
<evidence type="ECO:0000256" key="5">
    <source>
        <dbReference type="ARBA" id="ARBA00023014"/>
    </source>
</evidence>
<keyword evidence="4 7" id="KW-0408">Iron</keyword>
<dbReference type="InterPro" id="IPR004588">
    <property type="entry name" value="IspG_bac-typ"/>
</dbReference>
<dbReference type="InterPro" id="IPR016425">
    <property type="entry name" value="IspG_bac"/>
</dbReference>
<dbReference type="EC" id="1.17.7.3" evidence="7"/>
<dbReference type="PANTHER" id="PTHR30454:SF0">
    <property type="entry name" value="4-HYDROXY-3-METHYLBUT-2-EN-1-YL DIPHOSPHATE SYNTHASE (FERREDOXIN), CHLOROPLASTIC"/>
    <property type="match status" value="1"/>
</dbReference>
<keyword evidence="5 7" id="KW-0411">Iron-sulfur</keyword>
<comment type="similarity">
    <text evidence="7">Belongs to the IspG family.</text>
</comment>
<dbReference type="InterPro" id="IPR045854">
    <property type="entry name" value="NO2/SO3_Rdtase_4Fe4S_sf"/>
</dbReference>
<evidence type="ECO:0000313" key="11">
    <source>
        <dbReference type="Proteomes" id="UP001163739"/>
    </source>
</evidence>
<comment type="cofactor">
    <cofactor evidence="7">
        <name>[4Fe-4S] cluster</name>
        <dbReference type="ChEBI" id="CHEBI:49883"/>
    </cofactor>
    <text evidence="7">Binds 1 [4Fe-4S] cluster.</text>
</comment>
<dbReference type="Proteomes" id="UP001163739">
    <property type="component" value="Chromosome"/>
</dbReference>
<accession>A0ABY6N6U7</accession>
<feature type="binding site" evidence="7">
    <location>
        <position position="305"/>
    </location>
    <ligand>
        <name>[4Fe-4S] cluster</name>
        <dbReference type="ChEBI" id="CHEBI:49883"/>
    </ligand>
</feature>
<organism evidence="10 11">
    <name type="scientific">Alkalimarinus alittae</name>
    <dbReference type="NCBI Taxonomy" id="2961619"/>
    <lineage>
        <taxon>Bacteria</taxon>
        <taxon>Pseudomonadati</taxon>
        <taxon>Pseudomonadota</taxon>
        <taxon>Gammaproteobacteria</taxon>
        <taxon>Alteromonadales</taxon>
        <taxon>Alteromonadaceae</taxon>
        <taxon>Alkalimarinus</taxon>
    </lineage>
</organism>
<comment type="pathway">
    <text evidence="7">Isoprenoid biosynthesis; isopentenyl diphosphate biosynthesis via DXP pathway; isopentenyl diphosphate from 1-deoxy-D-xylulose 5-phosphate: step 5/6.</text>
</comment>
<evidence type="ECO:0000256" key="4">
    <source>
        <dbReference type="ARBA" id="ARBA00023004"/>
    </source>
</evidence>
<comment type="catalytic activity">
    <reaction evidence="7">
        <text>(2E)-4-hydroxy-3-methylbut-2-enyl diphosphate + oxidized [flavodoxin] + H2O + 2 H(+) = 2-C-methyl-D-erythritol 2,4-cyclic diphosphate + reduced [flavodoxin]</text>
        <dbReference type="Rhea" id="RHEA:43604"/>
        <dbReference type="Rhea" id="RHEA-COMP:10622"/>
        <dbReference type="Rhea" id="RHEA-COMP:10623"/>
        <dbReference type="ChEBI" id="CHEBI:15377"/>
        <dbReference type="ChEBI" id="CHEBI:15378"/>
        <dbReference type="ChEBI" id="CHEBI:57618"/>
        <dbReference type="ChEBI" id="CHEBI:58210"/>
        <dbReference type="ChEBI" id="CHEBI:58483"/>
        <dbReference type="ChEBI" id="CHEBI:128753"/>
        <dbReference type="EC" id="1.17.7.3"/>
    </reaction>
</comment>
<evidence type="ECO:0000256" key="7">
    <source>
        <dbReference type="HAMAP-Rule" id="MF_00159"/>
    </source>
</evidence>
<dbReference type="Gene3D" id="3.30.413.10">
    <property type="entry name" value="Sulfite Reductase Hemoprotein, domain 1"/>
    <property type="match status" value="1"/>
</dbReference>
<dbReference type="PANTHER" id="PTHR30454">
    <property type="entry name" value="4-HYDROXY-3-METHYLBUT-2-EN-1-YL DIPHOSPHATE SYNTHASE"/>
    <property type="match status" value="1"/>
</dbReference>
<evidence type="ECO:0000259" key="8">
    <source>
        <dbReference type="Pfam" id="PF04551"/>
    </source>
</evidence>
<dbReference type="GO" id="GO:0046429">
    <property type="term" value="F:4-hydroxy-3-methylbut-2-en-1-yl diphosphate synthase activity (ferredoxin)"/>
    <property type="evidence" value="ECO:0007669"/>
    <property type="project" value="UniProtKB-EC"/>
</dbReference>
<comment type="function">
    <text evidence="7">Converts 2C-methyl-D-erythritol 2,4-cyclodiphosphate (ME-2,4cPP) into 1-hydroxy-2-methyl-2-(E)-butenyl 4-diphosphate.</text>
</comment>
<keyword evidence="2 7" id="KW-0479">Metal-binding</keyword>
<feature type="binding site" evidence="7">
    <location>
        <position position="312"/>
    </location>
    <ligand>
        <name>[4Fe-4S] cluster</name>
        <dbReference type="ChEBI" id="CHEBI:49883"/>
    </ligand>
</feature>
<keyword evidence="11" id="KW-1185">Reference proteome</keyword>
<dbReference type="SUPFAM" id="SSF51717">
    <property type="entry name" value="Dihydropteroate synthetase-like"/>
    <property type="match status" value="1"/>
</dbReference>
<feature type="binding site" evidence="7">
    <location>
        <position position="273"/>
    </location>
    <ligand>
        <name>[4Fe-4S] cluster</name>
        <dbReference type="ChEBI" id="CHEBI:49883"/>
    </ligand>
</feature>
<evidence type="ECO:0000256" key="2">
    <source>
        <dbReference type="ARBA" id="ARBA00022723"/>
    </source>
</evidence>
<protein>
    <recommendedName>
        <fullName evidence="7">4-hydroxy-3-methylbut-2-en-1-yl diphosphate synthase (flavodoxin)</fullName>
        <ecNumber evidence="7">1.17.7.3</ecNumber>
    </recommendedName>
    <alternativeName>
        <fullName evidence="7">1-hydroxy-2-methyl-2-(E)-butenyl 4-diphosphate synthase</fullName>
    </alternativeName>
</protein>
<gene>
    <name evidence="7 10" type="primary">ispG</name>
    <name evidence="10" type="synonym">gcpE</name>
    <name evidence="10" type="ORF">NKI27_08260</name>
</gene>
<feature type="binding site" evidence="7">
    <location>
        <position position="270"/>
    </location>
    <ligand>
        <name>[4Fe-4S] cluster</name>
        <dbReference type="ChEBI" id="CHEBI:49883"/>
    </ligand>
</feature>
<evidence type="ECO:0000259" key="9">
    <source>
        <dbReference type="Pfam" id="PF26540"/>
    </source>
</evidence>
<feature type="domain" description="IspG TIM-barrel" evidence="8">
    <location>
        <begin position="13"/>
        <end position="251"/>
    </location>
</feature>
<evidence type="ECO:0000256" key="1">
    <source>
        <dbReference type="ARBA" id="ARBA00022485"/>
    </source>
</evidence>
<proteinExistence type="inferred from homology"/>
<evidence type="ECO:0000256" key="6">
    <source>
        <dbReference type="ARBA" id="ARBA00023229"/>
    </source>
</evidence>
<dbReference type="Pfam" id="PF04551">
    <property type="entry name" value="GcpE"/>
    <property type="match status" value="1"/>
</dbReference>
<dbReference type="SUPFAM" id="SSF56014">
    <property type="entry name" value="Nitrite and sulphite reductase 4Fe-4S domain-like"/>
    <property type="match status" value="1"/>
</dbReference>
<evidence type="ECO:0000256" key="3">
    <source>
        <dbReference type="ARBA" id="ARBA00023002"/>
    </source>
</evidence>
<reference evidence="10" key="1">
    <citation type="submission" date="2022-06" db="EMBL/GenBank/DDBJ databases">
        <title>Alkalimarinus sp. nov., isolated from gut of a Alitta virens.</title>
        <authorList>
            <person name="Yang A.I."/>
            <person name="Shin N.-R."/>
        </authorList>
    </citation>
    <scope>NUCLEOTIDE SEQUENCE</scope>
    <source>
        <strain evidence="10">A2M4</strain>
    </source>
</reference>
<dbReference type="InterPro" id="IPR058579">
    <property type="entry name" value="IspG_C"/>
</dbReference>
<keyword evidence="3 7" id="KW-0560">Oxidoreductase</keyword>
<evidence type="ECO:0000313" key="10">
    <source>
        <dbReference type="EMBL" id="UZE97714.1"/>
    </source>
</evidence>
<dbReference type="HAMAP" id="MF_00159">
    <property type="entry name" value="IspG"/>
    <property type="match status" value="1"/>
</dbReference>
<dbReference type="NCBIfam" id="NF001540">
    <property type="entry name" value="PRK00366.1"/>
    <property type="match status" value="1"/>
</dbReference>
<dbReference type="NCBIfam" id="TIGR00612">
    <property type="entry name" value="ispG_gcpE"/>
    <property type="match status" value="1"/>
</dbReference>
<dbReference type="InterPro" id="IPR011005">
    <property type="entry name" value="Dihydropteroate_synth-like_sf"/>
</dbReference>
<dbReference type="EMBL" id="CP100390">
    <property type="protein sequence ID" value="UZE97714.1"/>
    <property type="molecule type" value="Genomic_DNA"/>
</dbReference>
<keyword evidence="1 7" id="KW-0004">4Fe-4S</keyword>
<dbReference type="Pfam" id="PF26540">
    <property type="entry name" value="GcpE_C"/>
    <property type="match status" value="1"/>
</dbReference>
<dbReference type="InterPro" id="IPR058578">
    <property type="entry name" value="IspG_TIM"/>
</dbReference>
<keyword evidence="6 7" id="KW-0414">Isoprene biosynthesis</keyword>
<dbReference type="RefSeq" id="WP_265049190.1">
    <property type="nucleotide sequence ID" value="NZ_CP100390.1"/>
</dbReference>